<dbReference type="EMBL" id="JH711582">
    <property type="protein sequence ID" value="EIW78470.1"/>
    <property type="molecule type" value="Genomic_DNA"/>
</dbReference>
<dbReference type="KEGG" id="cput:CONPUDRAFT_75140"/>
<dbReference type="RefSeq" id="XP_007771171.1">
    <property type="nucleotide sequence ID" value="XM_007772981.1"/>
</dbReference>
<keyword evidence="1" id="KW-1133">Transmembrane helix</keyword>
<evidence type="ECO:0000313" key="2">
    <source>
        <dbReference type="EMBL" id="EIW78470.1"/>
    </source>
</evidence>
<dbReference type="GeneID" id="19209304"/>
<keyword evidence="3" id="KW-1185">Reference proteome</keyword>
<feature type="transmembrane region" description="Helical" evidence="1">
    <location>
        <begin position="270"/>
        <end position="290"/>
    </location>
</feature>
<comment type="caution">
    <text evidence="2">The sequence shown here is derived from an EMBL/GenBank/DDBJ whole genome shotgun (WGS) entry which is preliminary data.</text>
</comment>
<sequence>MSESSILTQTAAIEELVVSGYLDGYYTMMIPPVINFHREGLRRSKIYTSVYLCLRYLGLIYASWAIRISQTLSSVETTPDMTPRSSASGCYILSIFSIIKMTLQLNLLHRMIRSCYISVILQQIMLRIMLGFALDGMMTLRIHALYGRSYRVIVPLGICYAFEQVANVAAAERRKSGHYGNSTKISRGPGTRRCVYPRAIRFLRLPICYGHLRFPGISLPPACDVLLFLLPTYPGARKVIARDMENMRSIHVCRSTTSSIFCPRDFILKYLHTISATLTSAIGLVSFYFAPAAVAYKSPMGGTTLNVLQRVSDVVQLCMIGPHMMLSIHEHNDKLERGGSQNGTEMLTSIQFASQQPRTSPAARTVLTSIF</sequence>
<dbReference type="AlphaFoldDB" id="A0A5M3MHQ1"/>
<accession>A0A5M3MHQ1</accession>
<name>A0A5M3MHQ1_CONPW</name>
<feature type="transmembrane region" description="Helical" evidence="1">
    <location>
        <begin position="152"/>
        <end position="170"/>
    </location>
</feature>
<gene>
    <name evidence="2" type="ORF">CONPUDRAFT_75140</name>
</gene>
<keyword evidence="1" id="KW-0812">Transmembrane</keyword>
<keyword evidence="1" id="KW-0472">Membrane</keyword>
<feature type="transmembrane region" description="Helical" evidence="1">
    <location>
        <begin position="86"/>
        <end position="103"/>
    </location>
</feature>
<evidence type="ECO:0000313" key="3">
    <source>
        <dbReference type="Proteomes" id="UP000053558"/>
    </source>
</evidence>
<dbReference type="Proteomes" id="UP000053558">
    <property type="component" value="Unassembled WGS sequence"/>
</dbReference>
<reference evidence="3" key="1">
    <citation type="journal article" date="2012" name="Science">
        <title>The Paleozoic origin of enzymatic lignin decomposition reconstructed from 31 fungal genomes.</title>
        <authorList>
            <person name="Floudas D."/>
            <person name="Binder M."/>
            <person name="Riley R."/>
            <person name="Barry K."/>
            <person name="Blanchette R.A."/>
            <person name="Henrissat B."/>
            <person name="Martinez A.T."/>
            <person name="Otillar R."/>
            <person name="Spatafora J.W."/>
            <person name="Yadav J.S."/>
            <person name="Aerts A."/>
            <person name="Benoit I."/>
            <person name="Boyd A."/>
            <person name="Carlson A."/>
            <person name="Copeland A."/>
            <person name="Coutinho P.M."/>
            <person name="de Vries R.P."/>
            <person name="Ferreira P."/>
            <person name="Findley K."/>
            <person name="Foster B."/>
            <person name="Gaskell J."/>
            <person name="Glotzer D."/>
            <person name="Gorecki P."/>
            <person name="Heitman J."/>
            <person name="Hesse C."/>
            <person name="Hori C."/>
            <person name="Igarashi K."/>
            <person name="Jurgens J.A."/>
            <person name="Kallen N."/>
            <person name="Kersten P."/>
            <person name="Kohler A."/>
            <person name="Kuees U."/>
            <person name="Kumar T.K.A."/>
            <person name="Kuo A."/>
            <person name="LaButti K."/>
            <person name="Larrondo L.F."/>
            <person name="Lindquist E."/>
            <person name="Ling A."/>
            <person name="Lombard V."/>
            <person name="Lucas S."/>
            <person name="Lundell T."/>
            <person name="Martin R."/>
            <person name="McLaughlin D.J."/>
            <person name="Morgenstern I."/>
            <person name="Morin E."/>
            <person name="Murat C."/>
            <person name="Nagy L.G."/>
            <person name="Nolan M."/>
            <person name="Ohm R.A."/>
            <person name="Patyshakuliyeva A."/>
            <person name="Rokas A."/>
            <person name="Ruiz-Duenas F.J."/>
            <person name="Sabat G."/>
            <person name="Salamov A."/>
            <person name="Samejima M."/>
            <person name="Schmutz J."/>
            <person name="Slot J.C."/>
            <person name="St John F."/>
            <person name="Stenlid J."/>
            <person name="Sun H."/>
            <person name="Sun S."/>
            <person name="Syed K."/>
            <person name="Tsang A."/>
            <person name="Wiebenga A."/>
            <person name="Young D."/>
            <person name="Pisabarro A."/>
            <person name="Eastwood D.C."/>
            <person name="Martin F."/>
            <person name="Cullen D."/>
            <person name="Grigoriev I.V."/>
            <person name="Hibbett D.S."/>
        </authorList>
    </citation>
    <scope>NUCLEOTIDE SEQUENCE [LARGE SCALE GENOMIC DNA]</scope>
    <source>
        <strain evidence="3">RWD-64-598 SS2</strain>
    </source>
</reference>
<evidence type="ECO:0000256" key="1">
    <source>
        <dbReference type="SAM" id="Phobius"/>
    </source>
</evidence>
<proteinExistence type="predicted"/>
<feature type="transmembrane region" description="Helical" evidence="1">
    <location>
        <begin position="46"/>
        <end position="66"/>
    </location>
</feature>
<protein>
    <submittedName>
        <fullName evidence="2">Uncharacterized protein</fullName>
    </submittedName>
</protein>
<organism evidence="2 3">
    <name type="scientific">Coniophora puteana (strain RWD-64-598)</name>
    <name type="common">Brown rot fungus</name>
    <dbReference type="NCBI Taxonomy" id="741705"/>
    <lineage>
        <taxon>Eukaryota</taxon>
        <taxon>Fungi</taxon>
        <taxon>Dikarya</taxon>
        <taxon>Basidiomycota</taxon>
        <taxon>Agaricomycotina</taxon>
        <taxon>Agaricomycetes</taxon>
        <taxon>Agaricomycetidae</taxon>
        <taxon>Boletales</taxon>
        <taxon>Coniophorineae</taxon>
        <taxon>Coniophoraceae</taxon>
        <taxon>Coniophora</taxon>
    </lineage>
</organism>